<evidence type="ECO:0000313" key="1">
    <source>
        <dbReference type="EMBL" id="GAA0970853.1"/>
    </source>
</evidence>
<proteinExistence type="predicted"/>
<reference evidence="1 2" key="1">
    <citation type="journal article" date="2019" name="Int. J. Syst. Evol. Microbiol.">
        <title>The Global Catalogue of Microorganisms (GCM) 10K type strain sequencing project: providing services to taxonomists for standard genome sequencing and annotation.</title>
        <authorList>
            <consortium name="The Broad Institute Genomics Platform"/>
            <consortium name="The Broad Institute Genome Sequencing Center for Infectious Disease"/>
            <person name="Wu L."/>
            <person name="Ma J."/>
        </authorList>
    </citation>
    <scope>NUCLEOTIDE SEQUENCE [LARGE SCALE GENOMIC DNA]</scope>
    <source>
        <strain evidence="1 2">JCM 10696</strain>
    </source>
</reference>
<gene>
    <name evidence="1" type="ORF">GCM10009550_78920</name>
</gene>
<evidence type="ECO:0008006" key="3">
    <source>
        <dbReference type="Google" id="ProtNLM"/>
    </source>
</evidence>
<keyword evidence="2" id="KW-1185">Reference proteome</keyword>
<dbReference type="RefSeq" id="WP_344248071.1">
    <property type="nucleotide sequence ID" value="NZ_BAAAHH010000082.1"/>
</dbReference>
<sequence>MSRIDNRYASIGQQYNARSLYLSAPMYRARALADDVSVLCRSYIPISSWAEAANCLSPGRSQRVVALVGEKESGRRITAVNLAVRSGLVPQDFLPDLVVESGKPVLKEHSLLMKEGEAYLLDLDSVAGVPTEQLERFVKVQLADLPGGAALIILTQPGLWKTLRLPVQAIKVIATERTLAVYHLLMAATPQAQRVAWWQDQRLLDSVGADTPAGAFRTAMEVRARLGLDRDEKELVQEILDARSDWTAEVERFFSDTANDDRPDKRALLLASIACDGCTMEEIFEAQGSLIEMVQEDPPRAFGLMGKGRAQQLRDVKAEADEGGRYRLKSGYGWTAACHAWSEQGFQAKFKDWLVALPTKDRPGPGHLYLELARRFGDRQMIVDAVEQWARNSELLPLAVDVLDLAAVDARLGQMIRDLLYQWAGQSKGNRPELVARVCSGGLGRMHTGIALTRLRRLANTCQDTDRRHVCEALVRLAEDPGTRRQVIEEIMRWHEAGSILAGSVLDAIAAKDLIVPDGELTTPDIELVVRTLSVLLQRPHGMDMVTLWLRRLSAGTASAKVFLAVVEELLAGEGKMLVSAIVLTAQDFIEQTPEASDDLIAVIGRAKEMFKHRAPVVARSIADYLDRGEAC</sequence>
<dbReference type="Proteomes" id="UP001500665">
    <property type="component" value="Unassembled WGS sequence"/>
</dbReference>
<protein>
    <recommendedName>
        <fullName evidence="3">HEAT repeat protein</fullName>
    </recommendedName>
</protein>
<evidence type="ECO:0000313" key="2">
    <source>
        <dbReference type="Proteomes" id="UP001500665"/>
    </source>
</evidence>
<accession>A0ABN1S300</accession>
<organism evidence="1 2">
    <name type="scientific">Actinocorallia libanotica</name>
    <dbReference type="NCBI Taxonomy" id="46162"/>
    <lineage>
        <taxon>Bacteria</taxon>
        <taxon>Bacillati</taxon>
        <taxon>Actinomycetota</taxon>
        <taxon>Actinomycetes</taxon>
        <taxon>Streptosporangiales</taxon>
        <taxon>Thermomonosporaceae</taxon>
        <taxon>Actinocorallia</taxon>
    </lineage>
</organism>
<dbReference type="EMBL" id="BAAAHH010000082">
    <property type="protein sequence ID" value="GAA0970853.1"/>
    <property type="molecule type" value="Genomic_DNA"/>
</dbReference>
<name>A0ABN1S300_9ACTN</name>
<comment type="caution">
    <text evidence="1">The sequence shown here is derived from an EMBL/GenBank/DDBJ whole genome shotgun (WGS) entry which is preliminary data.</text>
</comment>